<feature type="region of interest" description="Disordered" evidence="1">
    <location>
        <begin position="116"/>
        <end position="157"/>
    </location>
</feature>
<protein>
    <submittedName>
        <fullName evidence="3">Uncharacterized protein</fullName>
    </submittedName>
</protein>
<evidence type="ECO:0000256" key="1">
    <source>
        <dbReference type="SAM" id="MobiDB-lite"/>
    </source>
</evidence>
<keyword evidence="4" id="KW-1185">Reference proteome</keyword>
<name>A0AAV9MGG2_9SOLN</name>
<gene>
    <name evidence="3" type="ORF">R3W88_000745</name>
</gene>
<dbReference type="Proteomes" id="UP001311915">
    <property type="component" value="Unassembled WGS sequence"/>
</dbReference>
<feature type="compositionally biased region" description="Basic and acidic residues" evidence="1">
    <location>
        <begin position="133"/>
        <end position="157"/>
    </location>
</feature>
<sequence length="157" mass="17052">MWHHLSAGFVALQASASYWLAVAIQSPKISHIMPRSAAAGRATIPYQRAASISSSSSAWVAEQLQTPSSVSSKVTIPDFCDTFHSLLFRGFLEICEGAMDSMIDLMKKLVDPNVEIPPCPASSDGSDQEGDENDKSDKESEGDENDKSNKENEVDEE</sequence>
<accession>A0AAV9MGG2</accession>
<comment type="caution">
    <text evidence="3">The sequence shown here is derived from an EMBL/GenBank/DDBJ whole genome shotgun (WGS) entry which is preliminary data.</text>
</comment>
<proteinExistence type="predicted"/>
<organism evidence="3 4">
    <name type="scientific">Solanum pinnatisectum</name>
    <name type="common">tansyleaf nightshade</name>
    <dbReference type="NCBI Taxonomy" id="50273"/>
    <lineage>
        <taxon>Eukaryota</taxon>
        <taxon>Viridiplantae</taxon>
        <taxon>Streptophyta</taxon>
        <taxon>Embryophyta</taxon>
        <taxon>Tracheophyta</taxon>
        <taxon>Spermatophyta</taxon>
        <taxon>Magnoliopsida</taxon>
        <taxon>eudicotyledons</taxon>
        <taxon>Gunneridae</taxon>
        <taxon>Pentapetalae</taxon>
        <taxon>asterids</taxon>
        <taxon>lamiids</taxon>
        <taxon>Solanales</taxon>
        <taxon>Solanaceae</taxon>
        <taxon>Solanoideae</taxon>
        <taxon>Solaneae</taxon>
        <taxon>Solanum</taxon>
    </lineage>
</organism>
<reference evidence="3 4" key="1">
    <citation type="submission" date="2023-10" db="EMBL/GenBank/DDBJ databases">
        <title>Genome-Wide Identification Analysis in wild type Solanum Pinnatisectum Reveals Some Genes Defensing Phytophthora Infestans.</title>
        <authorList>
            <person name="Sun C."/>
        </authorList>
    </citation>
    <scope>NUCLEOTIDE SEQUENCE [LARGE SCALE GENOMIC DNA]</scope>
    <source>
        <strain evidence="3">LQN</strain>
        <tissue evidence="3">Leaf</tissue>
    </source>
</reference>
<dbReference type="AlphaFoldDB" id="A0AAV9MGG2"/>
<feature type="chain" id="PRO_5043754221" evidence="2">
    <location>
        <begin position="24"/>
        <end position="157"/>
    </location>
</feature>
<keyword evidence="2" id="KW-0732">Signal</keyword>
<dbReference type="EMBL" id="JAWPEI010000001">
    <property type="protein sequence ID" value="KAK4737048.1"/>
    <property type="molecule type" value="Genomic_DNA"/>
</dbReference>
<evidence type="ECO:0000313" key="4">
    <source>
        <dbReference type="Proteomes" id="UP001311915"/>
    </source>
</evidence>
<evidence type="ECO:0000313" key="3">
    <source>
        <dbReference type="EMBL" id="KAK4737048.1"/>
    </source>
</evidence>
<feature type="signal peptide" evidence="2">
    <location>
        <begin position="1"/>
        <end position="23"/>
    </location>
</feature>
<evidence type="ECO:0000256" key="2">
    <source>
        <dbReference type="SAM" id="SignalP"/>
    </source>
</evidence>